<dbReference type="AlphaFoldDB" id="T1KSD9"/>
<protein>
    <recommendedName>
        <fullName evidence="3">Serine-threonine/tyrosine-protein kinase catalytic domain-containing protein</fullName>
    </recommendedName>
</protein>
<reference evidence="2" key="1">
    <citation type="submission" date="2011-08" db="EMBL/GenBank/DDBJ databases">
        <authorList>
            <person name="Rombauts S."/>
        </authorList>
    </citation>
    <scope>NUCLEOTIDE SEQUENCE</scope>
    <source>
        <strain evidence="2">London</strain>
    </source>
</reference>
<accession>T1KSD9</accession>
<dbReference type="Proteomes" id="UP000015104">
    <property type="component" value="Unassembled WGS sequence"/>
</dbReference>
<dbReference type="EnsemblMetazoa" id="tetur19g02800.1">
    <property type="protein sequence ID" value="tetur19g02800.1"/>
    <property type="gene ID" value="tetur19g02800"/>
</dbReference>
<reference evidence="1" key="2">
    <citation type="submission" date="2015-06" db="UniProtKB">
        <authorList>
            <consortium name="EnsemblMetazoa"/>
        </authorList>
    </citation>
    <scope>IDENTIFICATION</scope>
</reference>
<evidence type="ECO:0000313" key="2">
    <source>
        <dbReference type="Proteomes" id="UP000015104"/>
    </source>
</evidence>
<dbReference type="HOGENOM" id="CLU_3399881_0_0_1"/>
<name>T1KSD9_TETUR</name>
<dbReference type="EMBL" id="CAEY01000424">
    <property type="status" value="NOT_ANNOTATED_CDS"/>
    <property type="molecule type" value="Genomic_DNA"/>
</dbReference>
<organism evidence="1 2">
    <name type="scientific">Tetranychus urticae</name>
    <name type="common">Two-spotted spider mite</name>
    <dbReference type="NCBI Taxonomy" id="32264"/>
    <lineage>
        <taxon>Eukaryota</taxon>
        <taxon>Metazoa</taxon>
        <taxon>Ecdysozoa</taxon>
        <taxon>Arthropoda</taxon>
        <taxon>Chelicerata</taxon>
        <taxon>Arachnida</taxon>
        <taxon>Acari</taxon>
        <taxon>Acariformes</taxon>
        <taxon>Trombidiformes</taxon>
        <taxon>Prostigmata</taxon>
        <taxon>Eleutherengona</taxon>
        <taxon>Raphignathae</taxon>
        <taxon>Tetranychoidea</taxon>
        <taxon>Tetranychidae</taxon>
        <taxon>Tetranychus</taxon>
    </lineage>
</organism>
<evidence type="ECO:0008006" key="3">
    <source>
        <dbReference type="Google" id="ProtNLM"/>
    </source>
</evidence>
<evidence type="ECO:0000313" key="1">
    <source>
        <dbReference type="EnsemblMetazoa" id="tetur19g02800.1"/>
    </source>
</evidence>
<proteinExistence type="predicted"/>
<keyword evidence="2" id="KW-1185">Reference proteome</keyword>
<sequence length="31" mass="3847">MWKCWQFRPEDRPTFAEICQTMTTYFLCSNI</sequence>